<organism evidence="2">
    <name type="scientific">Caenorhabditis brenneri</name>
    <name type="common">Nematode worm</name>
    <dbReference type="NCBI Taxonomy" id="135651"/>
    <lineage>
        <taxon>Eukaryota</taxon>
        <taxon>Metazoa</taxon>
        <taxon>Ecdysozoa</taxon>
        <taxon>Nematoda</taxon>
        <taxon>Chromadorea</taxon>
        <taxon>Rhabditida</taxon>
        <taxon>Rhabditina</taxon>
        <taxon>Rhabditomorpha</taxon>
        <taxon>Rhabditoidea</taxon>
        <taxon>Rhabditidae</taxon>
        <taxon>Peloderinae</taxon>
        <taxon>Caenorhabditis</taxon>
    </lineage>
</organism>
<accession>G0P148</accession>
<reference evidence="2" key="1">
    <citation type="submission" date="2011-07" db="EMBL/GenBank/DDBJ databases">
        <authorList>
            <consortium name="Caenorhabditis brenneri Sequencing and Analysis Consortium"/>
            <person name="Wilson R.K."/>
        </authorList>
    </citation>
    <scope>NUCLEOTIDE SEQUENCE [LARGE SCALE GENOMIC DNA]</scope>
    <source>
        <strain evidence="2">PB2801</strain>
    </source>
</reference>
<evidence type="ECO:0000313" key="1">
    <source>
        <dbReference type="EMBL" id="EGT42207.1"/>
    </source>
</evidence>
<dbReference type="HOGENOM" id="CLU_1462551_0_0_1"/>
<gene>
    <name evidence="1" type="ORF">CAEBREN_02360</name>
</gene>
<dbReference type="InParanoid" id="G0P148"/>
<dbReference type="AlphaFoldDB" id="G0P148"/>
<name>G0P148_CAEBE</name>
<sequence length="185" mass="21109">MPMIRAAVSSTGNSCGQQVFQMFHLTSQATEFTTLIVLYKKKELVFNTGHHSQPPDFDNNSNITFLSNEELQRSDFQPLDAIIAKAPGTIRRQHSTPPKPNDHSFAARIGRQIKIYNHHRVVNFSTKYPITRNTSLQIETRVFQFCDGTILPTEYSNLYYRKYSNELSRTTVSEQLITQGIDGAH</sequence>
<evidence type="ECO:0000313" key="2">
    <source>
        <dbReference type="Proteomes" id="UP000008068"/>
    </source>
</evidence>
<protein>
    <submittedName>
        <fullName evidence="1">Uncharacterized protein</fullName>
    </submittedName>
</protein>
<proteinExistence type="predicted"/>
<keyword evidence="2" id="KW-1185">Reference proteome</keyword>
<dbReference type="Proteomes" id="UP000008068">
    <property type="component" value="Unassembled WGS sequence"/>
</dbReference>
<dbReference type="EMBL" id="GL380008">
    <property type="protein sequence ID" value="EGT42207.1"/>
    <property type="molecule type" value="Genomic_DNA"/>
</dbReference>